<feature type="domain" description="Reverse transcriptase Ty1/copia-type" evidence="1">
    <location>
        <begin position="9"/>
        <end position="93"/>
    </location>
</feature>
<dbReference type="EMBL" id="QJKJ01002175">
    <property type="protein sequence ID" value="RDY03939.1"/>
    <property type="molecule type" value="Genomic_DNA"/>
</dbReference>
<evidence type="ECO:0000313" key="3">
    <source>
        <dbReference type="Proteomes" id="UP000257109"/>
    </source>
</evidence>
<name>A0A371HMC7_MUCPR</name>
<feature type="non-terminal residue" evidence="2">
    <location>
        <position position="1"/>
    </location>
</feature>
<evidence type="ECO:0000313" key="2">
    <source>
        <dbReference type="EMBL" id="RDY03939.1"/>
    </source>
</evidence>
<dbReference type="STRING" id="157652.A0A371HMC7"/>
<comment type="caution">
    <text evidence="2">The sequence shown here is derived from an EMBL/GenBank/DDBJ whole genome shotgun (WGS) entry which is preliminary data.</text>
</comment>
<sequence length="99" mass="11611">MDKNGKVVRKNAKLEAIHILLSFATHYKKRLHQMDVKCAFLNGIINEEVFVKQPPGFKSDAFPNHVLKLKMELYGLKQAPHAWYEKLTSFFMMVFKEEK</sequence>
<keyword evidence="3" id="KW-1185">Reference proteome</keyword>
<organism evidence="2 3">
    <name type="scientific">Mucuna pruriens</name>
    <name type="common">Velvet bean</name>
    <name type="synonym">Dolichos pruriens</name>
    <dbReference type="NCBI Taxonomy" id="157652"/>
    <lineage>
        <taxon>Eukaryota</taxon>
        <taxon>Viridiplantae</taxon>
        <taxon>Streptophyta</taxon>
        <taxon>Embryophyta</taxon>
        <taxon>Tracheophyta</taxon>
        <taxon>Spermatophyta</taxon>
        <taxon>Magnoliopsida</taxon>
        <taxon>eudicotyledons</taxon>
        <taxon>Gunneridae</taxon>
        <taxon>Pentapetalae</taxon>
        <taxon>rosids</taxon>
        <taxon>fabids</taxon>
        <taxon>Fabales</taxon>
        <taxon>Fabaceae</taxon>
        <taxon>Papilionoideae</taxon>
        <taxon>50 kb inversion clade</taxon>
        <taxon>NPAAA clade</taxon>
        <taxon>indigoferoid/millettioid clade</taxon>
        <taxon>Phaseoleae</taxon>
        <taxon>Mucuna</taxon>
    </lineage>
</organism>
<dbReference type="InterPro" id="IPR013103">
    <property type="entry name" value="RVT_2"/>
</dbReference>
<gene>
    <name evidence="2" type="ORF">CR513_12417</name>
</gene>
<proteinExistence type="predicted"/>
<protein>
    <recommendedName>
        <fullName evidence="1">Reverse transcriptase Ty1/copia-type domain-containing protein</fullName>
    </recommendedName>
</protein>
<dbReference type="OrthoDB" id="119018at2759"/>
<dbReference type="Proteomes" id="UP000257109">
    <property type="component" value="Unassembled WGS sequence"/>
</dbReference>
<evidence type="ECO:0000259" key="1">
    <source>
        <dbReference type="Pfam" id="PF07727"/>
    </source>
</evidence>
<dbReference type="Pfam" id="PF07727">
    <property type="entry name" value="RVT_2"/>
    <property type="match status" value="1"/>
</dbReference>
<accession>A0A371HMC7</accession>
<dbReference type="AlphaFoldDB" id="A0A371HMC7"/>
<reference evidence="2" key="1">
    <citation type="submission" date="2018-05" db="EMBL/GenBank/DDBJ databases">
        <title>Draft genome of Mucuna pruriens seed.</title>
        <authorList>
            <person name="Nnadi N.E."/>
            <person name="Vos R."/>
            <person name="Hasami M.H."/>
            <person name="Devisetty U.K."/>
            <person name="Aguiy J.C."/>
        </authorList>
    </citation>
    <scope>NUCLEOTIDE SEQUENCE [LARGE SCALE GENOMIC DNA]</scope>
    <source>
        <strain evidence="2">JCA_2017</strain>
    </source>
</reference>